<dbReference type="PROSITE" id="PS51257">
    <property type="entry name" value="PROKAR_LIPOPROTEIN"/>
    <property type="match status" value="1"/>
</dbReference>
<reference evidence="2 3" key="1">
    <citation type="submission" date="2008-12" db="EMBL/GenBank/DDBJ databases">
        <title>Annotation of Bacteroides fragilis strain 3_1_12.</title>
        <authorList>
            <consortium name="The Broad Institute Genome Sequencing Platform"/>
            <person name="Ward D."/>
            <person name="Young S.K."/>
            <person name="Kodira C.D."/>
            <person name="Zeng Q."/>
            <person name="Koehrsen M."/>
            <person name="Alvarado L."/>
            <person name="Berlin A."/>
            <person name="Borenstein D."/>
            <person name="Chen Z."/>
            <person name="Engels R."/>
            <person name="Freedman E."/>
            <person name="Gellesch M."/>
            <person name="Goldberg J."/>
            <person name="Griggs A."/>
            <person name="Gujja S."/>
            <person name="Heiman D."/>
            <person name="Hepburn T."/>
            <person name="Howarth C."/>
            <person name="Jen D."/>
            <person name="Larson L."/>
            <person name="Lewis B."/>
            <person name="Mehta T."/>
            <person name="Park D."/>
            <person name="Pearson M."/>
            <person name="Roberts A."/>
            <person name="Saif S."/>
            <person name="Shea T."/>
            <person name="Shenoy N."/>
            <person name="Sisk P."/>
            <person name="Stolte C."/>
            <person name="Sykes S."/>
            <person name="Walk T."/>
            <person name="White J."/>
            <person name="Yandava C."/>
            <person name="Allen-Vercoe E."/>
            <person name="Strauss J."/>
            <person name="Ambrose C."/>
            <person name="Lander E."/>
            <person name="Nusbaum C."/>
            <person name="Galagan J."/>
            <person name="Birren B."/>
        </authorList>
    </citation>
    <scope>NUCLEOTIDE SEQUENCE [LARGE SCALE GENOMIC DNA]</scope>
    <source>
        <strain evidence="2 3">3_1_12</strain>
    </source>
</reference>
<dbReference type="SUPFAM" id="SSF50969">
    <property type="entry name" value="YVTN repeat-like/Quinoprotein amine dehydrogenase"/>
    <property type="match status" value="1"/>
</dbReference>
<evidence type="ECO:0000313" key="3">
    <source>
        <dbReference type="Proteomes" id="UP000005101"/>
    </source>
</evidence>
<accession>A0ABN0BNG8</accession>
<feature type="signal peptide" evidence="1">
    <location>
        <begin position="1"/>
        <end position="28"/>
    </location>
</feature>
<organism evidence="2 3">
    <name type="scientific">Bacteroides fragilis 3_1_12</name>
    <dbReference type="NCBI Taxonomy" id="457424"/>
    <lineage>
        <taxon>Bacteria</taxon>
        <taxon>Pseudomonadati</taxon>
        <taxon>Bacteroidota</taxon>
        <taxon>Bacteroidia</taxon>
        <taxon>Bacteroidales</taxon>
        <taxon>Bacteroidaceae</taxon>
        <taxon>Bacteroides</taxon>
    </lineage>
</organism>
<gene>
    <name evidence="2" type="ORF">BFAG_03198</name>
</gene>
<protein>
    <recommendedName>
        <fullName evidence="4">6-bladed beta-propeller</fullName>
    </recommendedName>
</protein>
<sequence length="342" mass="38937">MCMWKILLNFICISFALCSCNQQSEAYAPPVFSTIEEIHSYRLSDELIIGYPMDMFVNESYVFILALADNTWLQVYDKNTGEHIGGFVPKGQGPGEVVTGTTCSYDEEKHIISIFDETSMKLLTYHFNDDIKKSFTFIDEKAFYNCGASVRRVWPLKKDLFFIDGQLGTASEQQKRFQLMLDTEVINEYNDFPVSSYTERLVFMSPTISISPDRQKMAVGTLYGGILELFDLSGNIELRTLEKFYPPIIQCLSGAIQNTEETIWGFSTLCTTDDKIYSVLIGDKNPNLFNNISVFDWKGRPLIKYKTDCLVLKLCASPKESGKLYGLAFSENKEFYLVSLTV</sequence>
<dbReference type="Pfam" id="PF15869">
    <property type="entry name" value="TolB_like"/>
    <property type="match status" value="1"/>
</dbReference>
<dbReference type="EMBL" id="EQ973215">
    <property type="protein sequence ID" value="EFR54500.1"/>
    <property type="molecule type" value="Genomic_DNA"/>
</dbReference>
<dbReference type="InterPro" id="IPR011044">
    <property type="entry name" value="Quino_amine_DH_bsu"/>
</dbReference>
<evidence type="ECO:0000313" key="2">
    <source>
        <dbReference type="EMBL" id="EFR54500.1"/>
    </source>
</evidence>
<name>A0ABN0BNG8_BACFG</name>
<keyword evidence="3" id="KW-1185">Reference proteome</keyword>
<proteinExistence type="predicted"/>
<evidence type="ECO:0008006" key="4">
    <source>
        <dbReference type="Google" id="ProtNLM"/>
    </source>
</evidence>
<evidence type="ECO:0000256" key="1">
    <source>
        <dbReference type="SAM" id="SignalP"/>
    </source>
</evidence>
<feature type="chain" id="PRO_5046689320" description="6-bladed beta-propeller" evidence="1">
    <location>
        <begin position="29"/>
        <end position="342"/>
    </location>
</feature>
<dbReference type="Proteomes" id="UP000005101">
    <property type="component" value="Unassembled WGS sequence"/>
</dbReference>
<keyword evidence="1" id="KW-0732">Signal</keyword>